<feature type="transmembrane region" description="Helical" evidence="1">
    <location>
        <begin position="284"/>
        <end position="303"/>
    </location>
</feature>
<feature type="transmembrane region" description="Helical" evidence="1">
    <location>
        <begin position="248"/>
        <end position="272"/>
    </location>
</feature>
<dbReference type="AlphaFoldDB" id="A0A1B9ISD9"/>
<evidence type="ECO:0000313" key="2">
    <source>
        <dbReference type="EMBL" id="OCF58448.1"/>
    </source>
</evidence>
<dbReference type="PANTHER" id="PTHR35329">
    <property type="entry name" value="CHITIN SYNTHASE EXPORT CHAPERONE"/>
    <property type="match status" value="1"/>
</dbReference>
<protein>
    <submittedName>
        <fullName evidence="2">Uncharacterized protein</fullName>
    </submittedName>
</protein>
<feature type="transmembrane region" description="Helical" evidence="1">
    <location>
        <begin position="140"/>
        <end position="162"/>
    </location>
</feature>
<dbReference type="InterPro" id="IPR022057">
    <property type="entry name" value="Chs7"/>
</dbReference>
<reference evidence="2 3" key="1">
    <citation type="submission" date="2013-07" db="EMBL/GenBank/DDBJ databases">
        <title>The Genome Sequence of Kwoniella mangroviensis CBS10435.</title>
        <authorList>
            <consortium name="The Broad Institute Genome Sequencing Platform"/>
            <person name="Cuomo C."/>
            <person name="Litvintseva A."/>
            <person name="Chen Y."/>
            <person name="Heitman J."/>
            <person name="Sun S."/>
            <person name="Springer D."/>
            <person name="Dromer F."/>
            <person name="Young S.K."/>
            <person name="Zeng Q."/>
            <person name="Gargeya S."/>
            <person name="Fitzgerald M."/>
            <person name="Abouelleil A."/>
            <person name="Alvarado L."/>
            <person name="Berlin A.M."/>
            <person name="Chapman S.B."/>
            <person name="Dewar J."/>
            <person name="Goldberg J."/>
            <person name="Griggs A."/>
            <person name="Gujja S."/>
            <person name="Hansen M."/>
            <person name="Howarth C."/>
            <person name="Imamovic A."/>
            <person name="Larimer J."/>
            <person name="McCowan C."/>
            <person name="Murphy C."/>
            <person name="Pearson M."/>
            <person name="Priest M."/>
            <person name="Roberts A."/>
            <person name="Saif S."/>
            <person name="Shea T."/>
            <person name="Sykes S."/>
            <person name="Wortman J."/>
            <person name="Nusbaum C."/>
            <person name="Birren B."/>
        </authorList>
    </citation>
    <scope>NUCLEOTIDE SEQUENCE [LARGE SCALE GENOMIC DNA]</scope>
    <source>
        <strain evidence="2 3">CBS 10435</strain>
    </source>
</reference>
<evidence type="ECO:0000256" key="1">
    <source>
        <dbReference type="SAM" id="Phobius"/>
    </source>
</evidence>
<keyword evidence="1" id="KW-0472">Membrane</keyword>
<dbReference type="STRING" id="1331196.A0A1B9ISD9"/>
<organism evidence="2 3">
    <name type="scientific">Kwoniella mangroviensis CBS 10435</name>
    <dbReference type="NCBI Taxonomy" id="1331196"/>
    <lineage>
        <taxon>Eukaryota</taxon>
        <taxon>Fungi</taxon>
        <taxon>Dikarya</taxon>
        <taxon>Basidiomycota</taxon>
        <taxon>Agaricomycotina</taxon>
        <taxon>Tremellomycetes</taxon>
        <taxon>Tremellales</taxon>
        <taxon>Cryptococcaceae</taxon>
        <taxon>Kwoniella</taxon>
    </lineage>
</organism>
<accession>A0A1B9ISD9</accession>
<reference evidence="3" key="2">
    <citation type="submission" date="2013-12" db="EMBL/GenBank/DDBJ databases">
        <title>Evolution of pathogenesis and genome organization in the Tremellales.</title>
        <authorList>
            <person name="Cuomo C."/>
            <person name="Litvintseva A."/>
            <person name="Heitman J."/>
            <person name="Chen Y."/>
            <person name="Sun S."/>
            <person name="Springer D."/>
            <person name="Dromer F."/>
            <person name="Young S."/>
            <person name="Zeng Q."/>
            <person name="Chapman S."/>
            <person name="Gujja S."/>
            <person name="Saif S."/>
            <person name="Birren B."/>
        </authorList>
    </citation>
    <scope>NUCLEOTIDE SEQUENCE [LARGE SCALE GENOMIC DNA]</scope>
    <source>
        <strain evidence="3">CBS 10435</strain>
    </source>
</reference>
<dbReference type="PANTHER" id="PTHR35329:SF1">
    <property type="entry name" value="CHITIN SYNTHASE EXPORT CHAPERONE"/>
    <property type="match status" value="1"/>
</dbReference>
<dbReference type="Pfam" id="PF12271">
    <property type="entry name" value="Chs7"/>
    <property type="match status" value="1"/>
</dbReference>
<dbReference type="GO" id="GO:0005789">
    <property type="term" value="C:endoplasmic reticulum membrane"/>
    <property type="evidence" value="ECO:0007669"/>
    <property type="project" value="TreeGrafter"/>
</dbReference>
<dbReference type="OrthoDB" id="5582162at2759"/>
<feature type="transmembrane region" description="Helical" evidence="1">
    <location>
        <begin position="205"/>
        <end position="225"/>
    </location>
</feature>
<keyword evidence="1" id="KW-1133">Transmembrane helix</keyword>
<evidence type="ECO:0000313" key="3">
    <source>
        <dbReference type="Proteomes" id="UP000092583"/>
    </source>
</evidence>
<proteinExistence type="predicted"/>
<dbReference type="GO" id="GO:0006457">
    <property type="term" value="P:protein folding"/>
    <property type="evidence" value="ECO:0007669"/>
    <property type="project" value="TreeGrafter"/>
</dbReference>
<name>A0A1B9ISD9_9TREE</name>
<keyword evidence="1" id="KW-0812">Transmembrane</keyword>
<gene>
    <name evidence="2" type="ORF">L486_04481</name>
</gene>
<feature type="transmembrane region" description="Helical" evidence="1">
    <location>
        <begin position="108"/>
        <end position="128"/>
    </location>
</feature>
<feature type="transmembrane region" description="Helical" evidence="1">
    <location>
        <begin position="168"/>
        <end position="193"/>
    </location>
</feature>
<feature type="transmembrane region" description="Helical" evidence="1">
    <location>
        <begin position="315"/>
        <end position="336"/>
    </location>
</feature>
<sequence length="353" mass="38245">MPDPFGSFSWIFVTDPIDIDITPYPNIAGSHTVLPQCNLLFSQIWNADPPSLTNLFPDSSEFFTNYNVTGESAREDPVVQVARSDAGVGVGSNCEMARVGHRGSPGDIALIVLSALSFLLAISLSIHASKRKAAVGRIELRFFLFLYGVHSALQIITMSSLLEQGSTALSILSSIHVALIASLFWALLGNAIIATQLVEDGTAAAIAPLSILAILFFIPTLYISLDTSLGWTNVFEISGEDLTYLKNIALFILTLLWPAIAVVIYTILMLYITLNTLRETKPALLYLGACILFAVGQVIFFLVSQPLCDASNGKVNSSFLSTLLEAGSVGLIYLAWKSITEDDWGEDVYGAYY</sequence>
<dbReference type="Proteomes" id="UP000092583">
    <property type="component" value="Unassembled WGS sequence"/>
</dbReference>
<dbReference type="GO" id="GO:0051082">
    <property type="term" value="F:unfolded protein binding"/>
    <property type="evidence" value="ECO:0007669"/>
    <property type="project" value="TreeGrafter"/>
</dbReference>
<dbReference type="EMBL" id="KI669462">
    <property type="protein sequence ID" value="OCF58448.1"/>
    <property type="molecule type" value="Genomic_DNA"/>
</dbReference>
<keyword evidence="3" id="KW-1185">Reference proteome</keyword>